<gene>
    <name evidence="1" type="ORF">BDA96_03G212000</name>
</gene>
<comment type="caution">
    <text evidence="1">The sequence shown here is derived from an EMBL/GenBank/DDBJ whole genome shotgun (WGS) entry which is preliminary data.</text>
</comment>
<dbReference type="EMBL" id="CM027682">
    <property type="protein sequence ID" value="KAG0538167.1"/>
    <property type="molecule type" value="Genomic_DNA"/>
</dbReference>
<dbReference type="AlphaFoldDB" id="A0A921UQM2"/>
<evidence type="ECO:0000313" key="2">
    <source>
        <dbReference type="Proteomes" id="UP000807115"/>
    </source>
</evidence>
<name>A0A921UQM2_SORBI</name>
<dbReference type="Proteomes" id="UP000807115">
    <property type="component" value="Chromosome 3"/>
</dbReference>
<organism evidence="1 2">
    <name type="scientific">Sorghum bicolor</name>
    <name type="common">Sorghum</name>
    <name type="synonym">Sorghum vulgare</name>
    <dbReference type="NCBI Taxonomy" id="4558"/>
    <lineage>
        <taxon>Eukaryota</taxon>
        <taxon>Viridiplantae</taxon>
        <taxon>Streptophyta</taxon>
        <taxon>Embryophyta</taxon>
        <taxon>Tracheophyta</taxon>
        <taxon>Spermatophyta</taxon>
        <taxon>Magnoliopsida</taxon>
        <taxon>Liliopsida</taxon>
        <taxon>Poales</taxon>
        <taxon>Poaceae</taxon>
        <taxon>PACMAD clade</taxon>
        <taxon>Panicoideae</taxon>
        <taxon>Andropogonodae</taxon>
        <taxon>Andropogoneae</taxon>
        <taxon>Sorghinae</taxon>
        <taxon>Sorghum</taxon>
    </lineage>
</organism>
<proteinExistence type="predicted"/>
<dbReference type="EMBL" id="CM027682">
    <property type="protein sequence ID" value="KAG0538166.1"/>
    <property type="molecule type" value="Genomic_DNA"/>
</dbReference>
<evidence type="ECO:0000313" key="1">
    <source>
        <dbReference type="EMBL" id="KAG0538166.1"/>
    </source>
</evidence>
<dbReference type="EMBL" id="CM027682">
    <property type="protein sequence ID" value="KAG0538168.1"/>
    <property type="molecule type" value="Genomic_DNA"/>
</dbReference>
<sequence>MAPTSISSSVLTSAHELLGGLLSRYITILFPTPMMDVLLLDCAATVHEGQRNQNMAELEVVVRAEPARTQPWMPSLAGRATTLLCAVRGHHEEKGYKSVEYDIWTGFSIRKQDGGSANYGNNCTSHLESFHSDAESNVSLDLNVARRALTMCIIIAGQSPSLVDGVGFQSFVSALNRLVPVSRPTFDQDLMTLYGREKDALHSTISETFDAGWKLQRRIVGFKFMEITDDDNFIVVVLPYLASKGPWPPPDELRLTSCDVELRPTPWPTFIMAEWFSVNSYCGRLWKPPWPIQICQQINIFHEFTLQWCFVFDCGKCLQLGGLHLLLSLSMVGCALIHKLVQRKCGGNCWCFLLEVAGQQSQVVGGKTRDHWRAEQDLLQQFLSSGTTVGSSGNLLALVALMVMDDKPTVRWVHSTDLISDQTYKLLNVFCDYKSLVHSFPQCDKILDIANTEALILSSTQQ</sequence>
<dbReference type="EMBL" id="CM027682">
    <property type="protein sequence ID" value="KAG0538165.1"/>
    <property type="molecule type" value="Genomic_DNA"/>
</dbReference>
<reference evidence="1" key="1">
    <citation type="journal article" date="2019" name="BMC Genomics">
        <title>A new reference genome for Sorghum bicolor reveals high levels of sequence similarity between sweet and grain genotypes: implications for the genetics of sugar metabolism.</title>
        <authorList>
            <person name="Cooper E.A."/>
            <person name="Brenton Z.W."/>
            <person name="Flinn B.S."/>
            <person name="Jenkins J."/>
            <person name="Shu S."/>
            <person name="Flowers D."/>
            <person name="Luo F."/>
            <person name="Wang Y."/>
            <person name="Xia P."/>
            <person name="Barry K."/>
            <person name="Daum C."/>
            <person name="Lipzen A."/>
            <person name="Yoshinaga Y."/>
            <person name="Schmutz J."/>
            <person name="Saski C."/>
            <person name="Vermerris W."/>
            <person name="Kresovich S."/>
        </authorList>
    </citation>
    <scope>NUCLEOTIDE SEQUENCE</scope>
</reference>
<accession>A0A921UQM2</accession>
<protein>
    <submittedName>
        <fullName evidence="1">Uncharacterized protein</fullName>
    </submittedName>
</protein>
<reference evidence="1" key="2">
    <citation type="submission" date="2020-10" db="EMBL/GenBank/DDBJ databases">
        <authorList>
            <person name="Cooper E.A."/>
            <person name="Brenton Z.W."/>
            <person name="Flinn B.S."/>
            <person name="Jenkins J."/>
            <person name="Shu S."/>
            <person name="Flowers D."/>
            <person name="Luo F."/>
            <person name="Wang Y."/>
            <person name="Xia P."/>
            <person name="Barry K."/>
            <person name="Daum C."/>
            <person name="Lipzen A."/>
            <person name="Yoshinaga Y."/>
            <person name="Schmutz J."/>
            <person name="Saski C."/>
            <person name="Vermerris W."/>
            <person name="Kresovich S."/>
        </authorList>
    </citation>
    <scope>NUCLEOTIDE SEQUENCE</scope>
</reference>